<feature type="region of interest" description="Disordered" evidence="1">
    <location>
        <begin position="137"/>
        <end position="347"/>
    </location>
</feature>
<feature type="compositionally biased region" description="Basic and acidic residues" evidence="1">
    <location>
        <begin position="317"/>
        <end position="335"/>
    </location>
</feature>
<evidence type="ECO:0000313" key="3">
    <source>
        <dbReference type="EMBL" id="CAD2075803.1"/>
    </source>
</evidence>
<organism evidence="3 4">
    <name type="scientific">Jeotgalicoccus meleagridis</name>
    <dbReference type="NCBI Taxonomy" id="2759181"/>
    <lineage>
        <taxon>Bacteria</taxon>
        <taxon>Bacillati</taxon>
        <taxon>Bacillota</taxon>
        <taxon>Bacilli</taxon>
        <taxon>Bacillales</taxon>
        <taxon>Staphylococcaceae</taxon>
        <taxon>Jeotgalicoccus</taxon>
    </lineage>
</organism>
<keyword evidence="2" id="KW-0732">Signal</keyword>
<feature type="chain" id="PRO_5039150569" description="WxL domain-containing protein" evidence="2">
    <location>
        <begin position="25"/>
        <end position="1008"/>
    </location>
</feature>
<dbReference type="Proteomes" id="UP000589351">
    <property type="component" value="Unassembled WGS sequence"/>
</dbReference>
<feature type="signal peptide" evidence="2">
    <location>
        <begin position="1"/>
        <end position="24"/>
    </location>
</feature>
<feature type="compositionally biased region" description="Acidic residues" evidence="1">
    <location>
        <begin position="206"/>
        <end position="252"/>
    </location>
</feature>
<gene>
    <name evidence="3" type="ORF">JEODO184_00946</name>
</gene>
<dbReference type="AlphaFoldDB" id="A0A6V7RE42"/>
<name>A0A6V7RE42_9STAP</name>
<evidence type="ECO:0000313" key="4">
    <source>
        <dbReference type="Proteomes" id="UP000589351"/>
    </source>
</evidence>
<protein>
    <recommendedName>
        <fullName evidence="5">WxL domain-containing protein</fullName>
    </recommendedName>
</protein>
<feature type="compositionally biased region" description="Acidic residues" evidence="1">
    <location>
        <begin position="172"/>
        <end position="200"/>
    </location>
</feature>
<evidence type="ECO:0008006" key="5">
    <source>
        <dbReference type="Google" id="ProtNLM"/>
    </source>
</evidence>
<sequence length="1008" mass="111572">MYKKLIALIVTLIVLLPLVGQTEANETNNESEQSCENIEFNIKTPNIEDKVIKGTAFPMKDVTIKIDEREYQKESKKDGKFEITLEKSLLENQKIKIEQGKNKFEYTIVKKEEQVKEIVEYEDVFNCEGLVEIIEEKQEQEELVEDESSTEVDSIEAEEESESTSEATEVEKEQEELDSESEKEVEENATSEPETSEVAEDSTRDEGEEEPEKLDDDVEETEESSADTDSPELVEEETLESDTTEVEKEQEELNNVPDEKTEEEPSLETENAESIEEESTSDTEDSSEGEADEAEETAEDASSEPENSEGEEEETDIENKEDDKEIKKDAKENSVKKFATNATPQTQWKSCPTKEEYNASINIDAENGPFKKYITGDIVCVTKLSELNLSDTDLVEALDDRNVEVVIMMNDLSGTSANNNIRSTSDNGQVVLDVNGYSLNVNSLTSTSNVGIFEVRDSNVKNFVVKNARNLKTQNTNRHSGMFIAEQVVDMHFVDVNFNVENDQNAGMFGSGYQATLNFHGTNNINSFRTSTNGYAINYPYVKVHSNSTLNLNAGNGGMNFISNSSFPSNLPVGLWTGSNAKVNVKTALRSAFLYEANNPESSGTHRINFDLHVGVNSSVIANSNLVIRDNGEKPTNITVTDGGYLDISSPTYSAIESRVTNVDVASDGTLNLSKGTGAGYDLLTLNGTSHFNIDNPKSVDLKNDSGKLLSTASSDVTFNLGNTSLQHWNNNNGDPAEAQIPISNGQLTYKNGVTNFTINNQSVSKEKYNIDFQNVSRMLFENYIVETPVVDGPIYDKGTKKVTGKSTPDAKVRMTNSSDTEFEEIIVSVNSEGNFEIDLTNIEFNIGDKLHFTTIYNNNRESEPAIVEVEGNILELIQPKDIIFETTEIDNEGERIISKTEPVTLEVKNTANRDFVLTVSADGPLSSDNSILENSLVYRDGSDFTPIENEAVEVKGFDEPSASNDYIQSTVWEKGTGIVLRVNPLEATAANYSTTLNWELSSGPTGE</sequence>
<evidence type="ECO:0000256" key="1">
    <source>
        <dbReference type="SAM" id="MobiDB-lite"/>
    </source>
</evidence>
<keyword evidence="4" id="KW-1185">Reference proteome</keyword>
<reference evidence="3 4" key="1">
    <citation type="submission" date="2020-07" db="EMBL/GenBank/DDBJ databases">
        <authorList>
            <person name="Criscuolo A."/>
        </authorList>
    </citation>
    <scope>NUCLEOTIDE SEQUENCE [LARGE SCALE GENOMIC DNA]</scope>
    <source>
        <strain evidence="3">CIP111649</strain>
    </source>
</reference>
<feature type="compositionally biased region" description="Acidic residues" evidence="1">
    <location>
        <begin position="138"/>
        <end position="163"/>
    </location>
</feature>
<comment type="caution">
    <text evidence="3">The sequence shown here is derived from an EMBL/GenBank/DDBJ whole genome shotgun (WGS) entry which is preliminary data.</text>
</comment>
<proteinExistence type="predicted"/>
<dbReference type="EMBL" id="CAJEWD010000006">
    <property type="protein sequence ID" value="CAD2075803.1"/>
    <property type="molecule type" value="Genomic_DNA"/>
</dbReference>
<accession>A0A6V7RE42</accession>
<evidence type="ECO:0000256" key="2">
    <source>
        <dbReference type="SAM" id="SignalP"/>
    </source>
</evidence>
<dbReference type="RefSeq" id="WP_185125470.1">
    <property type="nucleotide sequence ID" value="NZ_CAJEWD010000006.1"/>
</dbReference>
<feature type="compositionally biased region" description="Acidic residues" evidence="1">
    <location>
        <begin position="260"/>
        <end position="316"/>
    </location>
</feature>